<proteinExistence type="predicted"/>
<dbReference type="InterPro" id="IPR039261">
    <property type="entry name" value="FNR_nucleotide-bd"/>
</dbReference>
<dbReference type="Pfam" id="PF08021">
    <property type="entry name" value="FAD_binding_9"/>
    <property type="match status" value="1"/>
</dbReference>
<dbReference type="Proteomes" id="UP001500622">
    <property type="component" value="Unassembled WGS sequence"/>
</dbReference>
<sequence length="339" mass="37410">MLTSQVRVTPDPGTAVVKDDRPAYRPFAVTVARVQQLSPSFVRVTFTGEDLRWFGTDRLDQRVKLVLPRESDGYLCDVGAKDEQTILDGTWYHQWRELPDDVRPPFRTYTVRYVRPELAEVDIDLVVHGDAGPASRWVGSAAPGHEAVLVGPDARSKDSTVGIDWSPGTATELLLAGDETAVPAITSILETLPADRTARAFVEVPDSADFLDVDLPEHATITWLPRGDRPHGELLVPTVRDWISGNAAMVGNAFGTGVQELEDVDIDSEILWDSPVVRVLPHDMCGRGGERCGSDFYAWFAGEAGTIRTLRRLLVSEVGVCRRRVAFMGYWRIGRAEAS</sequence>
<name>A0ABP8L7Q3_9MICO</name>
<dbReference type="PROSITE" id="PS51384">
    <property type="entry name" value="FAD_FR"/>
    <property type="match status" value="1"/>
</dbReference>
<dbReference type="Gene3D" id="3.40.50.80">
    <property type="entry name" value="Nucleotide-binding domain of ferredoxin-NADP reductase (FNR) module"/>
    <property type="match status" value="1"/>
</dbReference>
<dbReference type="InterPro" id="IPR013113">
    <property type="entry name" value="SIP_FAD-bd"/>
</dbReference>
<dbReference type="InterPro" id="IPR017938">
    <property type="entry name" value="Riboflavin_synthase-like_b-brl"/>
</dbReference>
<feature type="domain" description="FAD-binding FR-type" evidence="1">
    <location>
        <begin position="24"/>
        <end position="159"/>
    </location>
</feature>
<evidence type="ECO:0000313" key="3">
    <source>
        <dbReference type="Proteomes" id="UP001500622"/>
    </source>
</evidence>
<protein>
    <recommendedName>
        <fullName evidence="1">FAD-binding FR-type domain-containing protein</fullName>
    </recommendedName>
</protein>
<dbReference type="InterPro" id="IPR007037">
    <property type="entry name" value="SIP_rossman_dom"/>
</dbReference>
<dbReference type="EMBL" id="BAABGN010000008">
    <property type="protein sequence ID" value="GAA4423980.1"/>
    <property type="molecule type" value="Genomic_DNA"/>
</dbReference>
<dbReference type="InterPro" id="IPR039374">
    <property type="entry name" value="SIP_fam"/>
</dbReference>
<dbReference type="Pfam" id="PF04954">
    <property type="entry name" value="SIP"/>
    <property type="match status" value="1"/>
</dbReference>
<keyword evidence="3" id="KW-1185">Reference proteome</keyword>
<dbReference type="SUPFAM" id="SSF63380">
    <property type="entry name" value="Riboflavin synthase domain-like"/>
    <property type="match status" value="1"/>
</dbReference>
<dbReference type="Gene3D" id="2.40.30.10">
    <property type="entry name" value="Translation factors"/>
    <property type="match status" value="1"/>
</dbReference>
<evidence type="ECO:0000313" key="2">
    <source>
        <dbReference type="EMBL" id="GAA4423980.1"/>
    </source>
</evidence>
<dbReference type="InterPro" id="IPR017927">
    <property type="entry name" value="FAD-bd_FR_type"/>
</dbReference>
<comment type="caution">
    <text evidence="2">The sequence shown here is derived from an EMBL/GenBank/DDBJ whole genome shotgun (WGS) entry which is preliminary data.</text>
</comment>
<organism evidence="2 3">
    <name type="scientific">Georgenia halophila</name>
    <dbReference type="NCBI Taxonomy" id="620889"/>
    <lineage>
        <taxon>Bacteria</taxon>
        <taxon>Bacillati</taxon>
        <taxon>Actinomycetota</taxon>
        <taxon>Actinomycetes</taxon>
        <taxon>Micrococcales</taxon>
        <taxon>Bogoriellaceae</taxon>
        <taxon>Georgenia</taxon>
    </lineage>
</organism>
<dbReference type="CDD" id="cd06193">
    <property type="entry name" value="siderophore_interacting"/>
    <property type="match status" value="1"/>
</dbReference>
<accession>A0ABP8L7Q3</accession>
<dbReference type="PANTHER" id="PTHR30157:SF0">
    <property type="entry name" value="NADPH-DEPENDENT FERRIC-CHELATE REDUCTASE"/>
    <property type="match status" value="1"/>
</dbReference>
<evidence type="ECO:0000259" key="1">
    <source>
        <dbReference type="PROSITE" id="PS51384"/>
    </source>
</evidence>
<gene>
    <name evidence="2" type="ORF">GCM10023169_20280</name>
</gene>
<reference evidence="3" key="1">
    <citation type="journal article" date="2019" name="Int. J. Syst. Evol. Microbiol.">
        <title>The Global Catalogue of Microorganisms (GCM) 10K type strain sequencing project: providing services to taxonomists for standard genome sequencing and annotation.</title>
        <authorList>
            <consortium name="The Broad Institute Genomics Platform"/>
            <consortium name="The Broad Institute Genome Sequencing Center for Infectious Disease"/>
            <person name="Wu L."/>
            <person name="Ma J."/>
        </authorList>
    </citation>
    <scope>NUCLEOTIDE SEQUENCE [LARGE SCALE GENOMIC DNA]</scope>
    <source>
        <strain evidence="3">JCM 17810</strain>
    </source>
</reference>
<dbReference type="RefSeq" id="WP_345216140.1">
    <property type="nucleotide sequence ID" value="NZ_BAABGN010000008.1"/>
</dbReference>
<dbReference type="PANTHER" id="PTHR30157">
    <property type="entry name" value="FERRIC REDUCTASE, NADPH-DEPENDENT"/>
    <property type="match status" value="1"/>
</dbReference>